<accession>A0A1G6W1D2</accession>
<dbReference type="STRING" id="168276.SAMN05444580_105211"/>
<keyword evidence="3" id="KW-1185">Reference proteome</keyword>
<evidence type="ECO:0000313" key="2">
    <source>
        <dbReference type="EMBL" id="SDD59523.1"/>
    </source>
</evidence>
<dbReference type="GO" id="GO:0016042">
    <property type="term" value="P:lipid catabolic process"/>
    <property type="evidence" value="ECO:0007669"/>
    <property type="project" value="InterPro"/>
</dbReference>
<dbReference type="Proteomes" id="UP000199417">
    <property type="component" value="Unassembled WGS sequence"/>
</dbReference>
<dbReference type="AlphaFoldDB" id="A0A1G6W1D2"/>
<dbReference type="SUPFAM" id="SSF53474">
    <property type="entry name" value="alpha/beta-Hydrolases"/>
    <property type="match status" value="1"/>
</dbReference>
<feature type="compositionally biased region" description="Basic residues" evidence="1">
    <location>
        <begin position="1"/>
        <end position="18"/>
    </location>
</feature>
<feature type="region of interest" description="Disordered" evidence="1">
    <location>
        <begin position="1"/>
        <end position="21"/>
    </location>
</feature>
<proteinExistence type="predicted"/>
<dbReference type="PIRSF" id="PIRSF029171">
    <property type="entry name" value="Esterase_LipA"/>
    <property type="match status" value="1"/>
</dbReference>
<organism evidence="2 3">
    <name type="scientific">Rhodococcus tukisamuensis</name>
    <dbReference type="NCBI Taxonomy" id="168276"/>
    <lineage>
        <taxon>Bacteria</taxon>
        <taxon>Bacillati</taxon>
        <taxon>Actinomycetota</taxon>
        <taxon>Actinomycetes</taxon>
        <taxon>Mycobacteriales</taxon>
        <taxon>Nocardiaceae</taxon>
        <taxon>Rhodococcus</taxon>
    </lineage>
</organism>
<dbReference type="GO" id="GO:0004806">
    <property type="term" value="F:triacylglycerol lipase activity"/>
    <property type="evidence" value="ECO:0007669"/>
    <property type="project" value="InterPro"/>
</dbReference>
<sequence>MVISRRRVRTPRVRRRRANGGSVRSMTAAAGAALLVCALLVPGAVADPDPGPPPPRHDAAAVAATPLGDRWFDPPPGFGSAAAGAVLHTRPVVVSPLPAPAVSTQLLVRSTDAKGRPVPVATTVIVPSAPWSGAGPRPVLAYNMAIDSLGQACAPSWTLTHGGTLEIVAVQYFLSRGDAVVVTDHEGPRQAYAAGRMAGHAVLDALRGAVRTPALGLVTDAPIAIAGYSGGAIASGWAAELAPTYAPELNIVGAAFGGTPADYRILLESMNGKNLASGVLLGATLGVAREYPELLSLFNENGWRLAEAARDFCLPALGAAGALLPVPVQALSDVPHVVDTPIAREVLAANRLGGAAPTAPVFLYQGQQDVWIPRESSEHLYDDWCARGARVRLEEYQGEHQTVALSGAPVAAAWLDARLAGVPVAPGCSALGR</sequence>
<dbReference type="Pfam" id="PF03583">
    <property type="entry name" value="LIP"/>
    <property type="match status" value="1"/>
</dbReference>
<dbReference type="InterPro" id="IPR005152">
    <property type="entry name" value="Lipase_secreted"/>
</dbReference>
<name>A0A1G6W1D2_9NOCA</name>
<gene>
    <name evidence="2" type="ORF">SAMN05444580_105211</name>
</gene>
<dbReference type="RefSeq" id="WP_245709319.1">
    <property type="nucleotide sequence ID" value="NZ_FNAB01000005.1"/>
</dbReference>
<evidence type="ECO:0000256" key="1">
    <source>
        <dbReference type="SAM" id="MobiDB-lite"/>
    </source>
</evidence>
<protein>
    <submittedName>
        <fullName evidence="2">Secretory lipase</fullName>
    </submittedName>
</protein>
<evidence type="ECO:0000313" key="3">
    <source>
        <dbReference type="Proteomes" id="UP000199417"/>
    </source>
</evidence>
<dbReference type="Gene3D" id="1.10.260.130">
    <property type="match status" value="1"/>
</dbReference>
<reference evidence="2 3" key="1">
    <citation type="submission" date="2016-10" db="EMBL/GenBank/DDBJ databases">
        <authorList>
            <person name="de Groot N.N."/>
        </authorList>
    </citation>
    <scope>NUCLEOTIDE SEQUENCE [LARGE SCALE GENOMIC DNA]</scope>
    <source>
        <strain evidence="2 3">JCM 11308</strain>
    </source>
</reference>
<dbReference type="PANTHER" id="PTHR34853:SF1">
    <property type="entry name" value="LIPASE 5"/>
    <property type="match status" value="1"/>
</dbReference>
<dbReference type="Gene3D" id="3.40.50.1820">
    <property type="entry name" value="alpha/beta hydrolase"/>
    <property type="match status" value="1"/>
</dbReference>
<dbReference type="EMBL" id="FNAB01000005">
    <property type="protein sequence ID" value="SDD59523.1"/>
    <property type="molecule type" value="Genomic_DNA"/>
</dbReference>
<dbReference type="PANTHER" id="PTHR34853">
    <property type="match status" value="1"/>
</dbReference>
<dbReference type="InterPro" id="IPR029058">
    <property type="entry name" value="AB_hydrolase_fold"/>
</dbReference>